<evidence type="ECO:0000313" key="1">
    <source>
        <dbReference type="EMBL" id="MBA0548996.1"/>
    </source>
</evidence>
<protein>
    <submittedName>
        <fullName evidence="1">Uncharacterized protein</fullName>
    </submittedName>
</protein>
<reference evidence="1 2" key="1">
    <citation type="journal article" date="2019" name="Genome Biol. Evol.">
        <title>Insights into the evolution of the New World diploid cottons (Gossypium, subgenus Houzingenia) based on genome sequencing.</title>
        <authorList>
            <person name="Grover C.E."/>
            <person name="Arick M.A. 2nd"/>
            <person name="Thrash A."/>
            <person name="Conover J.L."/>
            <person name="Sanders W.S."/>
            <person name="Peterson D.G."/>
            <person name="Frelichowski J.E."/>
            <person name="Scheffler J.A."/>
            <person name="Scheffler B.E."/>
            <person name="Wendel J.F."/>
        </authorList>
    </citation>
    <scope>NUCLEOTIDE SEQUENCE [LARGE SCALE GENOMIC DNA]</scope>
    <source>
        <strain evidence="1">157</strain>
        <tissue evidence="1">Leaf</tissue>
    </source>
</reference>
<dbReference type="EMBL" id="JABEZX010000001">
    <property type="protein sequence ID" value="MBA0548996.1"/>
    <property type="molecule type" value="Genomic_DNA"/>
</dbReference>
<accession>A0A7J8L9B2</accession>
<evidence type="ECO:0000313" key="2">
    <source>
        <dbReference type="Proteomes" id="UP000593572"/>
    </source>
</evidence>
<organism evidence="1 2">
    <name type="scientific">Gossypium lobatum</name>
    <dbReference type="NCBI Taxonomy" id="34289"/>
    <lineage>
        <taxon>Eukaryota</taxon>
        <taxon>Viridiplantae</taxon>
        <taxon>Streptophyta</taxon>
        <taxon>Embryophyta</taxon>
        <taxon>Tracheophyta</taxon>
        <taxon>Spermatophyta</taxon>
        <taxon>Magnoliopsida</taxon>
        <taxon>eudicotyledons</taxon>
        <taxon>Gunneridae</taxon>
        <taxon>Pentapetalae</taxon>
        <taxon>rosids</taxon>
        <taxon>malvids</taxon>
        <taxon>Malvales</taxon>
        <taxon>Malvaceae</taxon>
        <taxon>Malvoideae</taxon>
        <taxon>Gossypium</taxon>
    </lineage>
</organism>
<proteinExistence type="predicted"/>
<keyword evidence="2" id="KW-1185">Reference proteome</keyword>
<name>A0A7J8L9B2_9ROSI</name>
<feature type="non-terminal residue" evidence="1">
    <location>
        <position position="1"/>
    </location>
</feature>
<dbReference type="AlphaFoldDB" id="A0A7J8L9B2"/>
<comment type="caution">
    <text evidence="1">The sequence shown here is derived from an EMBL/GenBank/DDBJ whole genome shotgun (WGS) entry which is preliminary data.</text>
</comment>
<dbReference type="Proteomes" id="UP000593572">
    <property type="component" value="Unassembled WGS sequence"/>
</dbReference>
<sequence>MLATRNRRKANKNDLVMMQFKKQREMLDLKESKYKRIEHNGYNTLFGVVEIQGFEWRCCVIPLFRGSGTVPRKDLNNSVNKFHINSSGSRPQIALDWRRRRRRIKYEEENDEAGTKWWRQAWFSKILEKVEEALVCERSRLECWKRAIQRYTITPKLRAYYITDLFRCLVRYFPIPRRIGYSPITFIARNRHYAPSAPITHSASFPFFSSVFCPRPQCSDSPTLPCT</sequence>
<gene>
    <name evidence="1" type="ORF">Golob_020057</name>
</gene>